<accession>A0A178MWP4</accession>
<sequence>MAAFSMEKATMAIETQGTKLGIQSSTGSVSVTFNATTHKIIRAAGDWTATFAVGDIVTTSDTDNPGPFFISALTATDMTVTGNAEGTVDADMTTDAVAASFTVTGYKPIGEITDFSGPGGSAAVINASSLDSIRQEKLMGLPDEGQISFSLNFVPGNAGQVAFRAARASRAETNFALVFSDASATAPATNATFAGFALEFSVAGAVDDKVSGSATIEITGAVTWSDE</sequence>
<dbReference type="EMBL" id="LWQT01000038">
    <property type="protein sequence ID" value="OAN53895.1"/>
    <property type="molecule type" value="Genomic_DNA"/>
</dbReference>
<dbReference type="STRING" id="1285242.A6A04_13465"/>
<evidence type="ECO:0000313" key="2">
    <source>
        <dbReference type="Proteomes" id="UP000078428"/>
    </source>
</evidence>
<dbReference type="AlphaFoldDB" id="A0A178MWP4"/>
<dbReference type="Pfam" id="PF16460">
    <property type="entry name" value="Phage_TTP_11"/>
    <property type="match status" value="1"/>
</dbReference>
<evidence type="ECO:0000313" key="1">
    <source>
        <dbReference type="EMBL" id="OAN53895.1"/>
    </source>
</evidence>
<dbReference type="Proteomes" id="UP000078428">
    <property type="component" value="Unassembled WGS sequence"/>
</dbReference>
<comment type="caution">
    <text evidence="1">The sequence shown here is derived from an EMBL/GenBank/DDBJ whole genome shotgun (WGS) entry which is preliminary data.</text>
</comment>
<reference evidence="1 2" key="1">
    <citation type="submission" date="2016-04" db="EMBL/GenBank/DDBJ databases">
        <title>Draft genome sequence of freshwater magnetotactic bacteria Magnetospirillum marisnigri SP-1 and Magnetospirillum moscoviense BB-1.</title>
        <authorList>
            <person name="Koziaeva V."/>
            <person name="Dziuba M.V."/>
            <person name="Ivanov T.M."/>
            <person name="Kuznetsov B."/>
            <person name="Grouzdev D.S."/>
        </authorList>
    </citation>
    <scope>NUCLEOTIDE SEQUENCE [LARGE SCALE GENOMIC DNA]</scope>
    <source>
        <strain evidence="1 2">SP-1</strain>
    </source>
</reference>
<proteinExistence type="predicted"/>
<name>A0A178MWP4_9PROT</name>
<protein>
    <submittedName>
        <fullName evidence="1">Uncharacterized protein</fullName>
    </submittedName>
</protein>
<dbReference type="Gene3D" id="4.10.410.40">
    <property type="match status" value="1"/>
</dbReference>
<organism evidence="1 2">
    <name type="scientific">Paramagnetospirillum marisnigri</name>
    <dbReference type="NCBI Taxonomy" id="1285242"/>
    <lineage>
        <taxon>Bacteria</taxon>
        <taxon>Pseudomonadati</taxon>
        <taxon>Pseudomonadota</taxon>
        <taxon>Alphaproteobacteria</taxon>
        <taxon>Rhodospirillales</taxon>
        <taxon>Magnetospirillaceae</taxon>
        <taxon>Paramagnetospirillum</taxon>
    </lineage>
</organism>
<keyword evidence="2" id="KW-1185">Reference proteome</keyword>
<gene>
    <name evidence="1" type="ORF">A6A04_13465</name>
</gene>
<dbReference type="InterPro" id="IPR032495">
    <property type="entry name" value="Phage_TTP_11"/>
</dbReference>